<comment type="caution">
    <text evidence="5">The sequence shown here is derived from an EMBL/GenBank/DDBJ whole genome shotgun (WGS) entry which is preliminary data.</text>
</comment>
<feature type="region of interest" description="Disordered" evidence="3">
    <location>
        <begin position="413"/>
        <end position="437"/>
    </location>
</feature>
<evidence type="ECO:0000313" key="6">
    <source>
        <dbReference type="Proteomes" id="UP000294513"/>
    </source>
</evidence>
<dbReference type="InterPro" id="IPR002938">
    <property type="entry name" value="FAD-bd"/>
</dbReference>
<accession>A0A4R5BJB5</accession>
<dbReference type="Gene3D" id="3.50.50.60">
    <property type="entry name" value="FAD/NAD(P)-binding domain"/>
    <property type="match status" value="1"/>
</dbReference>
<dbReference type="PANTHER" id="PTHR13789">
    <property type="entry name" value="MONOOXYGENASE"/>
    <property type="match status" value="1"/>
</dbReference>
<dbReference type="GO" id="GO:0004497">
    <property type="term" value="F:monooxygenase activity"/>
    <property type="evidence" value="ECO:0007669"/>
    <property type="project" value="UniProtKB-KW"/>
</dbReference>
<dbReference type="GO" id="GO:0071949">
    <property type="term" value="F:FAD binding"/>
    <property type="evidence" value="ECO:0007669"/>
    <property type="project" value="InterPro"/>
</dbReference>
<protein>
    <submittedName>
        <fullName evidence="5">FAD-binding protein</fullName>
    </submittedName>
</protein>
<dbReference type="Pfam" id="PF01494">
    <property type="entry name" value="FAD_binding_3"/>
    <property type="match status" value="1"/>
</dbReference>
<evidence type="ECO:0000256" key="2">
    <source>
        <dbReference type="ARBA" id="ARBA00023033"/>
    </source>
</evidence>
<dbReference type="EMBL" id="SMKU01000078">
    <property type="protein sequence ID" value="TDD86711.1"/>
    <property type="molecule type" value="Genomic_DNA"/>
</dbReference>
<evidence type="ECO:0000313" key="5">
    <source>
        <dbReference type="EMBL" id="TDD86711.1"/>
    </source>
</evidence>
<evidence type="ECO:0000259" key="4">
    <source>
        <dbReference type="Pfam" id="PF01494"/>
    </source>
</evidence>
<dbReference type="SUPFAM" id="SSF51905">
    <property type="entry name" value="FAD/NAD(P)-binding domain"/>
    <property type="match status" value="1"/>
</dbReference>
<organism evidence="5 6">
    <name type="scientific">Actinomadura rubrisoli</name>
    <dbReference type="NCBI Taxonomy" id="2530368"/>
    <lineage>
        <taxon>Bacteria</taxon>
        <taxon>Bacillati</taxon>
        <taxon>Actinomycetota</taxon>
        <taxon>Actinomycetes</taxon>
        <taxon>Streptosporangiales</taxon>
        <taxon>Thermomonosporaceae</taxon>
        <taxon>Actinomadura</taxon>
    </lineage>
</organism>
<evidence type="ECO:0000256" key="1">
    <source>
        <dbReference type="ARBA" id="ARBA00023002"/>
    </source>
</evidence>
<dbReference type="InterPro" id="IPR036188">
    <property type="entry name" value="FAD/NAD-bd_sf"/>
</dbReference>
<sequence length="437" mass="47535">MVNRVPLVASKVTAACLMRASTSGSGLRPRAIIVILQVSDTVGLRIDVNMRVLIVGAGVAGLTAARGLTTAGHQVEVYEAAPQLRTEGGSISIWPSSTGILRGFGVDLDGAGRRLEAMENRSVRGRGLANIDLTAAERRFGGNPSLHIARRELVERIADGVLVHYGHEIRAVDPDRAEITFTDGSTVRGDVLIGADGRKSIVGRTLRGENPSELNGWVTWQAFTTRPTEFTDSGRSLMVSNGRALGSMASAGHGRMLWWFDLRAKPGSPFWEGAPGLADRLRERFGHWPEPFPTLLQDAETLTFYPHQIHRVPAVWGRGPTTLMGDAAHTMPPAMAMGSTQALEDAWALTRFIDDLRGYERARTKIVRRVARAAGSEMPARQGPLMGLFTDAFTTRNYMSWLRKSSGYLQQEGWSSSLQHRPGRASPANGSARAHVQ</sequence>
<keyword evidence="2" id="KW-0503">Monooxygenase</keyword>
<dbReference type="Proteomes" id="UP000294513">
    <property type="component" value="Unassembled WGS sequence"/>
</dbReference>
<proteinExistence type="predicted"/>
<name>A0A4R5BJB5_9ACTN</name>
<dbReference type="InterPro" id="IPR050493">
    <property type="entry name" value="FAD-dep_Monooxygenase_BioMet"/>
</dbReference>
<keyword evidence="1" id="KW-0560">Oxidoreductase</keyword>
<keyword evidence="6" id="KW-1185">Reference proteome</keyword>
<dbReference type="PRINTS" id="PR00420">
    <property type="entry name" value="RNGMNOXGNASE"/>
</dbReference>
<reference evidence="5 6" key="1">
    <citation type="submission" date="2019-03" db="EMBL/GenBank/DDBJ databases">
        <title>Draft genome sequences of novel Actinobacteria.</title>
        <authorList>
            <person name="Sahin N."/>
            <person name="Ay H."/>
            <person name="Saygin H."/>
        </authorList>
    </citation>
    <scope>NUCLEOTIDE SEQUENCE [LARGE SCALE GENOMIC DNA]</scope>
    <source>
        <strain evidence="5 6">H3C3</strain>
    </source>
</reference>
<dbReference type="PANTHER" id="PTHR13789:SF309">
    <property type="entry name" value="PUTATIVE (AFU_ORTHOLOGUE AFUA_6G14510)-RELATED"/>
    <property type="match status" value="1"/>
</dbReference>
<feature type="domain" description="FAD-binding" evidence="4">
    <location>
        <begin position="50"/>
        <end position="351"/>
    </location>
</feature>
<gene>
    <name evidence="5" type="ORF">E1298_17095</name>
</gene>
<dbReference type="AlphaFoldDB" id="A0A4R5BJB5"/>
<evidence type="ECO:0000256" key="3">
    <source>
        <dbReference type="SAM" id="MobiDB-lite"/>
    </source>
</evidence>
<dbReference type="OrthoDB" id="3322136at2"/>